<dbReference type="EMBL" id="CAAALY010045668">
    <property type="protein sequence ID" value="VEL20275.1"/>
    <property type="molecule type" value="Genomic_DNA"/>
</dbReference>
<name>A0A3S5FDQ2_9PLAT</name>
<comment type="caution">
    <text evidence="2">The sequence shown here is derived from an EMBL/GenBank/DDBJ whole genome shotgun (WGS) entry which is preliminary data.</text>
</comment>
<sequence>MSPLHMAAQVEHAEAARMILMAGASSDDITLEYLTPLHVAAHCGNIQVAEVLLDKKCNVNARALVSHAFLFYALIVSDVQWLECV</sequence>
<dbReference type="GO" id="GO:0072659">
    <property type="term" value="P:protein localization to plasma membrane"/>
    <property type="evidence" value="ECO:0007669"/>
    <property type="project" value="TreeGrafter"/>
</dbReference>
<dbReference type="InterPro" id="IPR036770">
    <property type="entry name" value="Ankyrin_rpt-contain_sf"/>
</dbReference>
<keyword evidence="3" id="KW-1185">Reference proteome</keyword>
<reference evidence="2" key="1">
    <citation type="submission" date="2018-11" db="EMBL/GenBank/DDBJ databases">
        <authorList>
            <consortium name="Pathogen Informatics"/>
        </authorList>
    </citation>
    <scope>NUCLEOTIDE SEQUENCE</scope>
</reference>
<dbReference type="Proteomes" id="UP000784294">
    <property type="component" value="Unassembled WGS sequence"/>
</dbReference>
<proteinExistence type="predicted"/>
<dbReference type="GO" id="GO:0044325">
    <property type="term" value="F:transmembrane transporter binding"/>
    <property type="evidence" value="ECO:0007669"/>
    <property type="project" value="TreeGrafter"/>
</dbReference>
<gene>
    <name evidence="2" type="ORF">PXEA_LOCUS13715</name>
</gene>
<dbReference type="PANTHER" id="PTHR24133:SF33">
    <property type="entry name" value="ANKYRIN, ISOFORM B"/>
    <property type="match status" value="1"/>
</dbReference>
<dbReference type="PANTHER" id="PTHR24133">
    <property type="entry name" value="ANKYRIN DOMAIN-CONTAINING"/>
    <property type="match status" value="1"/>
</dbReference>
<dbReference type="PROSITE" id="PS50297">
    <property type="entry name" value="ANK_REP_REGION"/>
    <property type="match status" value="2"/>
</dbReference>
<dbReference type="InterPro" id="IPR052391">
    <property type="entry name" value="E3_Ligase-Neurotoxin"/>
</dbReference>
<dbReference type="GO" id="GO:0030507">
    <property type="term" value="F:spectrin binding"/>
    <property type="evidence" value="ECO:0007669"/>
    <property type="project" value="TreeGrafter"/>
</dbReference>
<protein>
    <submittedName>
        <fullName evidence="2">Uncharacterized protein</fullName>
    </submittedName>
</protein>
<dbReference type="Gene3D" id="1.25.40.20">
    <property type="entry name" value="Ankyrin repeat-containing domain"/>
    <property type="match status" value="1"/>
</dbReference>
<dbReference type="PROSITE" id="PS50088">
    <property type="entry name" value="ANK_REPEAT"/>
    <property type="match status" value="2"/>
</dbReference>
<feature type="repeat" description="ANK" evidence="1">
    <location>
        <begin position="1"/>
        <end position="31"/>
    </location>
</feature>
<dbReference type="Pfam" id="PF12796">
    <property type="entry name" value="Ank_2"/>
    <property type="match status" value="1"/>
</dbReference>
<dbReference type="GO" id="GO:0008093">
    <property type="term" value="F:cytoskeletal anchor activity"/>
    <property type="evidence" value="ECO:0007669"/>
    <property type="project" value="TreeGrafter"/>
</dbReference>
<dbReference type="InterPro" id="IPR002110">
    <property type="entry name" value="Ankyrin_rpt"/>
</dbReference>
<dbReference type="GO" id="GO:0005886">
    <property type="term" value="C:plasma membrane"/>
    <property type="evidence" value="ECO:0007669"/>
    <property type="project" value="TreeGrafter"/>
</dbReference>
<dbReference type="AlphaFoldDB" id="A0A3S5FDQ2"/>
<evidence type="ECO:0000313" key="2">
    <source>
        <dbReference type="EMBL" id="VEL20275.1"/>
    </source>
</evidence>
<evidence type="ECO:0000313" key="3">
    <source>
        <dbReference type="Proteomes" id="UP000784294"/>
    </source>
</evidence>
<keyword evidence="1" id="KW-0040">ANK repeat</keyword>
<dbReference type="SUPFAM" id="SSF48403">
    <property type="entry name" value="Ankyrin repeat"/>
    <property type="match status" value="1"/>
</dbReference>
<accession>A0A3S5FDQ2</accession>
<feature type="repeat" description="ANK" evidence="1">
    <location>
        <begin position="32"/>
        <end position="64"/>
    </location>
</feature>
<dbReference type="GO" id="GO:0043005">
    <property type="term" value="C:neuron projection"/>
    <property type="evidence" value="ECO:0007669"/>
    <property type="project" value="TreeGrafter"/>
</dbReference>
<dbReference type="OrthoDB" id="10257076at2759"/>
<evidence type="ECO:0000256" key="1">
    <source>
        <dbReference type="PROSITE-ProRule" id="PRU00023"/>
    </source>
</evidence>
<dbReference type="SMART" id="SM00248">
    <property type="entry name" value="ANK"/>
    <property type="match status" value="2"/>
</dbReference>
<organism evidence="2 3">
    <name type="scientific">Protopolystoma xenopodis</name>
    <dbReference type="NCBI Taxonomy" id="117903"/>
    <lineage>
        <taxon>Eukaryota</taxon>
        <taxon>Metazoa</taxon>
        <taxon>Spiralia</taxon>
        <taxon>Lophotrochozoa</taxon>
        <taxon>Platyhelminthes</taxon>
        <taxon>Monogenea</taxon>
        <taxon>Polyopisthocotylea</taxon>
        <taxon>Polystomatidea</taxon>
        <taxon>Polystomatidae</taxon>
        <taxon>Protopolystoma</taxon>
    </lineage>
</organism>